<dbReference type="RefSeq" id="WP_349056878.1">
    <property type="nucleotide sequence ID" value="NZ_JBBMEJ010000010.1"/>
</dbReference>
<dbReference type="InterPro" id="IPR036388">
    <property type="entry name" value="WH-like_DNA-bd_sf"/>
</dbReference>
<evidence type="ECO:0000259" key="1">
    <source>
        <dbReference type="PROSITE" id="PS50987"/>
    </source>
</evidence>
<dbReference type="SUPFAM" id="SSF46785">
    <property type="entry name" value="Winged helix' DNA-binding domain"/>
    <property type="match status" value="1"/>
</dbReference>
<sequence length="189" mass="21809">MRKEIWMHAQTNLPETLEKHEYVTLTQYASDNKEHIMDVWYNSDSSSFAQTVRYGNSQLKHFEHYLEKNSKGNAVFQLGTLMGVIKTLNEFFQVKEEENLNAKIYQKQISSTKHLKDIVLLLEAHGIMTHSEICQNLGLKESTLSEIMKKSASTNLILSTKAGKYKLYRLSDNGRHVNYSATELPEHLN</sequence>
<dbReference type="PROSITE" id="PS50987">
    <property type="entry name" value="HTH_ARSR_2"/>
    <property type="match status" value="1"/>
</dbReference>
<dbReference type="EMBL" id="JBBMEJ010000010">
    <property type="protein sequence ID" value="MEQ2371261.1"/>
    <property type="molecule type" value="Genomic_DNA"/>
</dbReference>
<evidence type="ECO:0000313" key="3">
    <source>
        <dbReference type="Proteomes" id="UP001473063"/>
    </source>
</evidence>
<dbReference type="InterPro" id="IPR036390">
    <property type="entry name" value="WH_DNA-bd_sf"/>
</dbReference>
<feature type="domain" description="HTH arsR-type" evidence="1">
    <location>
        <begin position="94"/>
        <end position="189"/>
    </location>
</feature>
<dbReference type="CDD" id="cd00090">
    <property type="entry name" value="HTH_ARSR"/>
    <property type="match status" value="1"/>
</dbReference>
<name>A0ABV1BG98_9FIRM</name>
<dbReference type="Gene3D" id="1.10.10.10">
    <property type="entry name" value="Winged helix-like DNA-binding domain superfamily/Winged helix DNA-binding domain"/>
    <property type="match status" value="1"/>
</dbReference>
<dbReference type="InterPro" id="IPR001845">
    <property type="entry name" value="HTH_ArsR_DNA-bd_dom"/>
</dbReference>
<comment type="caution">
    <text evidence="2">The sequence shown here is derived from an EMBL/GenBank/DDBJ whole genome shotgun (WGS) entry which is preliminary data.</text>
</comment>
<reference evidence="2 3" key="1">
    <citation type="submission" date="2024-03" db="EMBL/GenBank/DDBJ databases">
        <title>Human intestinal bacterial collection.</title>
        <authorList>
            <person name="Pauvert C."/>
            <person name="Hitch T.C.A."/>
            <person name="Clavel T."/>
        </authorList>
    </citation>
    <scope>NUCLEOTIDE SEQUENCE [LARGE SCALE GENOMIC DNA]</scope>
    <source>
        <strain evidence="2 3">CLA-JM-H16</strain>
    </source>
</reference>
<gene>
    <name evidence="2" type="ORF">WMO28_09945</name>
</gene>
<dbReference type="InterPro" id="IPR011991">
    <property type="entry name" value="ArsR-like_HTH"/>
</dbReference>
<dbReference type="Proteomes" id="UP001473063">
    <property type="component" value="Unassembled WGS sequence"/>
</dbReference>
<protein>
    <submittedName>
        <fullName evidence="2">Helix-turn-helix domain-containing protein</fullName>
    </submittedName>
</protein>
<accession>A0ABV1BG98</accession>
<proteinExistence type="predicted"/>
<keyword evidence="3" id="KW-1185">Reference proteome</keyword>
<organism evidence="2 3">
    <name type="scientific">Blautia aquisgranensis</name>
    <dbReference type="NCBI Taxonomy" id="3133153"/>
    <lineage>
        <taxon>Bacteria</taxon>
        <taxon>Bacillati</taxon>
        <taxon>Bacillota</taxon>
        <taxon>Clostridia</taxon>
        <taxon>Lachnospirales</taxon>
        <taxon>Lachnospiraceae</taxon>
        <taxon>Blautia</taxon>
    </lineage>
</organism>
<evidence type="ECO:0000313" key="2">
    <source>
        <dbReference type="EMBL" id="MEQ2371261.1"/>
    </source>
</evidence>